<feature type="region of interest" description="Disordered" evidence="2">
    <location>
        <begin position="78"/>
        <end position="124"/>
    </location>
</feature>
<evidence type="ECO:0000256" key="2">
    <source>
        <dbReference type="SAM" id="MobiDB-lite"/>
    </source>
</evidence>
<keyword evidence="1" id="KW-0175">Coiled coil</keyword>
<reference evidence="3" key="1">
    <citation type="submission" date="2023-07" db="EMBL/GenBank/DDBJ databases">
        <title>draft genome sequence of fig (Ficus carica).</title>
        <authorList>
            <person name="Takahashi T."/>
            <person name="Nishimura K."/>
        </authorList>
    </citation>
    <scope>NUCLEOTIDE SEQUENCE</scope>
</reference>
<feature type="compositionally biased region" description="Basic residues" evidence="2">
    <location>
        <begin position="98"/>
        <end position="120"/>
    </location>
</feature>
<organism evidence="3 4">
    <name type="scientific">Ficus carica</name>
    <name type="common">Common fig</name>
    <dbReference type="NCBI Taxonomy" id="3494"/>
    <lineage>
        <taxon>Eukaryota</taxon>
        <taxon>Viridiplantae</taxon>
        <taxon>Streptophyta</taxon>
        <taxon>Embryophyta</taxon>
        <taxon>Tracheophyta</taxon>
        <taxon>Spermatophyta</taxon>
        <taxon>Magnoliopsida</taxon>
        <taxon>eudicotyledons</taxon>
        <taxon>Gunneridae</taxon>
        <taxon>Pentapetalae</taxon>
        <taxon>rosids</taxon>
        <taxon>fabids</taxon>
        <taxon>Rosales</taxon>
        <taxon>Moraceae</taxon>
        <taxon>Ficeae</taxon>
        <taxon>Ficus</taxon>
    </lineage>
</organism>
<keyword evidence="4" id="KW-1185">Reference proteome</keyword>
<feature type="coiled-coil region" evidence="1">
    <location>
        <begin position="237"/>
        <end position="271"/>
    </location>
</feature>
<evidence type="ECO:0000313" key="3">
    <source>
        <dbReference type="EMBL" id="GMN53209.1"/>
    </source>
</evidence>
<feature type="region of interest" description="Disordered" evidence="2">
    <location>
        <begin position="309"/>
        <end position="344"/>
    </location>
</feature>
<evidence type="ECO:0000313" key="4">
    <source>
        <dbReference type="Proteomes" id="UP001187192"/>
    </source>
</evidence>
<evidence type="ECO:0000256" key="1">
    <source>
        <dbReference type="SAM" id="Coils"/>
    </source>
</evidence>
<dbReference type="EMBL" id="BTGU01000045">
    <property type="protein sequence ID" value="GMN53209.1"/>
    <property type="molecule type" value="Genomic_DNA"/>
</dbReference>
<protein>
    <submittedName>
        <fullName evidence="3">Uncharacterized protein</fullName>
    </submittedName>
</protein>
<sequence>MWPNFLRKISSLKNVFSFEGRRLIIFSTRYIGIEKEGSKLRKALPVAWIHRTCAHTHSETWNSRIIEKTRWSDALVIPESKNKESSPEPPSKPSSPPAKKRKVVEKPKRKVPAKRSKKSKVAIPETDVEGPRIDVDLPPSVSILQDRQTSVDIARQLFSDADAEFMRQGPAQSHMNDIMWETMKRDRLKDLMEKDVARGEKLLDIERKFGDVKAGADGLMAELQKSMDIAREGTSAMETLVKRFDESQAKIKSLEAENAALATQIIDAFEKATLKARYDILKDYKAGLLDEAQIDEEIEMFEEDYPDEVRSLSTVPASASAAAENVNVEPPVQANPSEDHEARE</sequence>
<gene>
    <name evidence="3" type="ORF">TIFTF001_022338</name>
</gene>
<feature type="compositionally biased region" description="Pro residues" evidence="2">
    <location>
        <begin position="87"/>
        <end position="96"/>
    </location>
</feature>
<accession>A0AA88AIH7</accession>
<name>A0AA88AIH7_FICCA</name>
<comment type="caution">
    <text evidence="3">The sequence shown here is derived from an EMBL/GenBank/DDBJ whole genome shotgun (WGS) entry which is preliminary data.</text>
</comment>
<dbReference type="Proteomes" id="UP001187192">
    <property type="component" value="Unassembled WGS sequence"/>
</dbReference>
<feature type="compositionally biased region" description="Low complexity" evidence="2">
    <location>
        <begin position="316"/>
        <end position="330"/>
    </location>
</feature>
<proteinExistence type="predicted"/>
<dbReference type="AlphaFoldDB" id="A0AA88AIH7"/>